<evidence type="ECO:0000256" key="4">
    <source>
        <dbReference type="ARBA" id="ARBA00022970"/>
    </source>
</evidence>
<organism evidence="7 8">
    <name type="scientific">Moryella indoligenes</name>
    <dbReference type="NCBI Taxonomy" id="371674"/>
    <lineage>
        <taxon>Bacteria</taxon>
        <taxon>Bacillati</taxon>
        <taxon>Bacillota</taxon>
        <taxon>Clostridia</taxon>
        <taxon>Lachnospirales</taxon>
        <taxon>Lachnospiraceae</taxon>
        <taxon>Moryella</taxon>
    </lineage>
</organism>
<dbReference type="SUPFAM" id="SSF53822">
    <property type="entry name" value="Periplasmic binding protein-like I"/>
    <property type="match status" value="1"/>
</dbReference>
<gene>
    <name evidence="7" type="ORF">J2S20_000807</name>
</gene>
<dbReference type="EMBL" id="JAUSTO010000004">
    <property type="protein sequence ID" value="MDQ0152122.1"/>
    <property type="molecule type" value="Genomic_DNA"/>
</dbReference>
<accession>A0AAE3V9Q5</accession>
<dbReference type="PANTHER" id="PTHR30483">
    <property type="entry name" value="LEUCINE-SPECIFIC-BINDING PROTEIN"/>
    <property type="match status" value="1"/>
</dbReference>
<feature type="domain" description="Leucine-binding protein" evidence="6">
    <location>
        <begin position="63"/>
        <end position="403"/>
    </location>
</feature>
<keyword evidence="3 5" id="KW-0732">Signal</keyword>
<dbReference type="Proteomes" id="UP001241537">
    <property type="component" value="Unassembled WGS sequence"/>
</dbReference>
<dbReference type="CDD" id="cd06349">
    <property type="entry name" value="PBP1_ABC_HAAT-like"/>
    <property type="match status" value="1"/>
</dbReference>
<reference evidence="7" key="1">
    <citation type="submission" date="2023-07" db="EMBL/GenBank/DDBJ databases">
        <title>Genomic Encyclopedia of Type Strains, Phase IV (KMG-IV): sequencing the most valuable type-strain genomes for metagenomic binning, comparative biology and taxonomic classification.</title>
        <authorList>
            <person name="Goeker M."/>
        </authorList>
    </citation>
    <scope>NUCLEOTIDE SEQUENCE</scope>
    <source>
        <strain evidence="7">DSM 19659</strain>
    </source>
</reference>
<sequence>MKKYMRACISVMLTGVLAAGLMGCGAKGAGTQAAAEGTEAPASEAAQDTVDTAAAVTAKQSELHIGMVNPLSGDNALYGLSEERGMTLAFEEINAAGGVNGAKLVLDEYDDQGDPQNAAKGAQKYADDDSILAMLGSSLTSCTLAIVPIIDDAGLVECVVSSSSPSLAKSSDYFFRMAVQDAQVGPQMAKAALSRQHKKFDVLYTNNDFGKNLSQNLIAYVEANGGEIINSIEYNPADQDFTAMLTTVKNDAPEAVALCGTVTDCSLIIKQMKNLGIESFIIGHTSLYSQKALEIAGDAMEGASCVSVYISTNPAARVQEFVQKFEEKYGQTPDSFAAMAYDAAYVLAEAADHAMRADDGEVTREGMKAGMEATNHEGVTGTVVFTEDNEWERDYLTLTVKDGAFTLAE</sequence>
<dbReference type="GO" id="GO:0006865">
    <property type="term" value="P:amino acid transport"/>
    <property type="evidence" value="ECO:0007669"/>
    <property type="project" value="UniProtKB-KW"/>
</dbReference>
<keyword evidence="4" id="KW-0029">Amino-acid transport</keyword>
<dbReference type="Pfam" id="PF13458">
    <property type="entry name" value="Peripla_BP_6"/>
    <property type="match status" value="1"/>
</dbReference>
<proteinExistence type="inferred from homology"/>
<feature type="chain" id="PRO_5042133076" evidence="5">
    <location>
        <begin position="19"/>
        <end position="409"/>
    </location>
</feature>
<name>A0AAE3V9Q5_9FIRM</name>
<comment type="similarity">
    <text evidence="1">Belongs to the leucine-binding protein family.</text>
</comment>
<dbReference type="InterPro" id="IPR051010">
    <property type="entry name" value="BCAA_transport"/>
</dbReference>
<evidence type="ECO:0000313" key="8">
    <source>
        <dbReference type="Proteomes" id="UP001241537"/>
    </source>
</evidence>
<protein>
    <submittedName>
        <fullName evidence="7">Branched-chain amino acid transport system substrate-binding protein</fullName>
    </submittedName>
</protein>
<dbReference type="InterPro" id="IPR000709">
    <property type="entry name" value="Leu_Ile_Val-bd"/>
</dbReference>
<evidence type="ECO:0000256" key="3">
    <source>
        <dbReference type="ARBA" id="ARBA00022729"/>
    </source>
</evidence>
<dbReference type="AlphaFoldDB" id="A0AAE3V9Q5"/>
<comment type="caution">
    <text evidence="7">The sequence shown here is derived from an EMBL/GenBank/DDBJ whole genome shotgun (WGS) entry which is preliminary data.</text>
</comment>
<dbReference type="PANTHER" id="PTHR30483:SF6">
    <property type="entry name" value="PERIPLASMIC BINDING PROTEIN OF ABC TRANSPORTER FOR NATURAL AMINO ACIDS"/>
    <property type="match status" value="1"/>
</dbReference>
<evidence type="ECO:0000256" key="1">
    <source>
        <dbReference type="ARBA" id="ARBA00010062"/>
    </source>
</evidence>
<keyword evidence="8" id="KW-1185">Reference proteome</keyword>
<keyword evidence="2" id="KW-0813">Transport</keyword>
<dbReference type="PROSITE" id="PS51257">
    <property type="entry name" value="PROKAR_LIPOPROTEIN"/>
    <property type="match status" value="1"/>
</dbReference>
<evidence type="ECO:0000256" key="2">
    <source>
        <dbReference type="ARBA" id="ARBA00022448"/>
    </source>
</evidence>
<dbReference type="PRINTS" id="PR00337">
    <property type="entry name" value="LEUILEVALBP"/>
</dbReference>
<evidence type="ECO:0000313" key="7">
    <source>
        <dbReference type="EMBL" id="MDQ0152122.1"/>
    </source>
</evidence>
<dbReference type="RefSeq" id="WP_307253457.1">
    <property type="nucleotide sequence ID" value="NZ_JAUSTO010000004.1"/>
</dbReference>
<evidence type="ECO:0000259" key="6">
    <source>
        <dbReference type="Pfam" id="PF13458"/>
    </source>
</evidence>
<dbReference type="InterPro" id="IPR028081">
    <property type="entry name" value="Leu-bd"/>
</dbReference>
<evidence type="ECO:0000256" key="5">
    <source>
        <dbReference type="SAM" id="SignalP"/>
    </source>
</evidence>
<dbReference type="InterPro" id="IPR028082">
    <property type="entry name" value="Peripla_BP_I"/>
</dbReference>
<feature type="signal peptide" evidence="5">
    <location>
        <begin position="1"/>
        <end position="18"/>
    </location>
</feature>
<dbReference type="Gene3D" id="3.40.50.2300">
    <property type="match status" value="2"/>
</dbReference>